<dbReference type="Pfam" id="PF12327">
    <property type="entry name" value="FtsZ_C"/>
    <property type="match status" value="1"/>
</dbReference>
<evidence type="ECO:0000256" key="3">
    <source>
        <dbReference type="ARBA" id="ARBA00022618"/>
    </source>
</evidence>
<name>A0A564ZFQ0_9BACT</name>
<dbReference type="InterPro" id="IPR020805">
    <property type="entry name" value="Cell_div_FtsZ_CS"/>
</dbReference>
<dbReference type="FunFam" id="3.40.50.1440:FF:000023">
    <property type="entry name" value="Cell division protein FtsZ"/>
    <property type="match status" value="1"/>
</dbReference>
<feature type="domain" description="Tubulin/FtsZ GTPase" evidence="12">
    <location>
        <begin position="14"/>
        <end position="206"/>
    </location>
</feature>
<accession>A0A564ZFQ0</accession>
<feature type="binding site" evidence="8">
    <location>
        <begin position="22"/>
        <end position="26"/>
    </location>
    <ligand>
        <name>GTP</name>
        <dbReference type="ChEBI" id="CHEBI:37565"/>
    </ligand>
</feature>
<dbReference type="GO" id="GO:0051258">
    <property type="term" value="P:protein polymerization"/>
    <property type="evidence" value="ECO:0007669"/>
    <property type="project" value="UniProtKB-UniRule"/>
</dbReference>
<dbReference type="GO" id="GO:0043093">
    <property type="term" value="P:FtsZ-dependent cytokinesis"/>
    <property type="evidence" value="ECO:0007669"/>
    <property type="project" value="UniProtKB-UniRule"/>
</dbReference>
<protein>
    <recommendedName>
        <fullName evidence="8 9">Cell division protein FtsZ</fullName>
    </recommendedName>
</protein>
<comment type="subcellular location">
    <subcellularLocation>
        <location evidence="8">Cytoplasm</location>
    </subcellularLocation>
    <text evidence="8">Assembles at midcell at the inner surface of the cytoplasmic membrane.</text>
</comment>
<reference evidence="14 15" key="1">
    <citation type="submission" date="2019-07" db="EMBL/GenBank/DDBJ databases">
        <authorList>
            <person name="Cremers G."/>
        </authorList>
    </citation>
    <scope>NUCLEOTIDE SEQUENCE [LARGE SCALE GENOMIC DNA]</scope>
</reference>
<dbReference type="SMART" id="SM00865">
    <property type="entry name" value="Tubulin_C"/>
    <property type="match status" value="1"/>
</dbReference>
<dbReference type="AlphaFoldDB" id="A0A564ZFQ0"/>
<comment type="function">
    <text evidence="8 10">Essential cell division protein that forms a contractile ring structure (Z ring) at the future cell division site. The regulation of the ring assembly controls the timing and the location of cell division. One of the functions of the FtsZ ring is to recruit other cell division proteins to the septum to produce a new cell wall between the dividing cells. Binds GTP and shows GTPase activity.</text>
</comment>
<evidence type="ECO:0000256" key="2">
    <source>
        <dbReference type="ARBA" id="ARBA00022490"/>
    </source>
</evidence>
<dbReference type="InterPro" id="IPR000158">
    <property type="entry name" value="Cell_div_FtsZ"/>
</dbReference>
<dbReference type="PANTHER" id="PTHR30314:SF3">
    <property type="entry name" value="MITOCHONDRIAL DIVISION PROTEIN FSZA"/>
    <property type="match status" value="1"/>
</dbReference>
<evidence type="ECO:0000256" key="10">
    <source>
        <dbReference type="RuleBase" id="RU000631"/>
    </source>
</evidence>
<feature type="binding site" evidence="8">
    <location>
        <position position="188"/>
    </location>
    <ligand>
        <name>GTP</name>
        <dbReference type="ChEBI" id="CHEBI:37565"/>
    </ligand>
</feature>
<evidence type="ECO:0000256" key="5">
    <source>
        <dbReference type="ARBA" id="ARBA00023134"/>
    </source>
</evidence>
<feature type="binding site" evidence="8">
    <location>
        <position position="140"/>
    </location>
    <ligand>
        <name>GTP</name>
        <dbReference type="ChEBI" id="CHEBI:37565"/>
    </ligand>
</feature>
<dbReference type="InterPro" id="IPR003008">
    <property type="entry name" value="Tubulin_FtsZ_GTPase"/>
</dbReference>
<evidence type="ECO:0000256" key="1">
    <source>
        <dbReference type="ARBA" id="ARBA00009690"/>
    </source>
</evidence>
<keyword evidence="4 8" id="KW-0547">Nucleotide-binding</keyword>
<sequence length="392" mass="40927">MPFALEIDAEHAAKIKVIGVGGGGSNAVNRMSSSDVTGVEFFVVNTDTQALKMSPVNTRLQIGANVTRGLGAGANPEIGRQAALEDSDKILSLLEGADMVFITAGLGGGTGTGAAPVIANLAKELGILTVGVVTKPFAFEGKVRETHAARGLAALCESVDTLITIPNQRLLQVVERQTTLTDAFKVADDVLRQAVQGIADLIVVPGLINLDFADVKTIMSERGIAMMGIGVASGESAASEAAAQAINSPLLENVSIDGAKGVLINITGGPALSLYEVNEASSTICKSAHQDANIIFGAVIDESLKDSVCVTVIATGFETAASVREGESSKNMVEMKAYAAKAAERGGFLRKRGTIGRETVDEQFNARDLELRPQDLDGDEMDIPTFLRRQAD</sequence>
<dbReference type="SUPFAM" id="SSF52490">
    <property type="entry name" value="Tubulin nucleotide-binding domain-like"/>
    <property type="match status" value="1"/>
</dbReference>
<dbReference type="InterPro" id="IPR037103">
    <property type="entry name" value="Tubulin/FtsZ-like_C"/>
</dbReference>
<dbReference type="Gene3D" id="3.30.1330.20">
    <property type="entry name" value="Tubulin/FtsZ, C-terminal domain"/>
    <property type="match status" value="1"/>
</dbReference>
<evidence type="ECO:0000259" key="12">
    <source>
        <dbReference type="SMART" id="SM00864"/>
    </source>
</evidence>
<comment type="similarity">
    <text evidence="1 8 10">Belongs to the FtsZ family.</text>
</comment>
<dbReference type="PROSITE" id="PS01134">
    <property type="entry name" value="FTSZ_1"/>
    <property type="match status" value="1"/>
</dbReference>
<evidence type="ECO:0000256" key="11">
    <source>
        <dbReference type="SAM" id="MobiDB-lite"/>
    </source>
</evidence>
<evidence type="ECO:0000256" key="9">
    <source>
        <dbReference type="NCBIfam" id="TIGR00065"/>
    </source>
</evidence>
<evidence type="ECO:0000256" key="7">
    <source>
        <dbReference type="ARBA" id="ARBA00023306"/>
    </source>
</evidence>
<keyword evidence="5 8" id="KW-0342">GTP-binding</keyword>
<evidence type="ECO:0000259" key="13">
    <source>
        <dbReference type="SMART" id="SM00865"/>
    </source>
</evidence>
<dbReference type="Gene3D" id="3.40.50.1440">
    <property type="entry name" value="Tubulin/FtsZ, GTPase domain"/>
    <property type="match status" value="1"/>
</dbReference>
<dbReference type="SMART" id="SM00864">
    <property type="entry name" value="Tubulin"/>
    <property type="match status" value="1"/>
</dbReference>
<organism evidence="14 15">
    <name type="scientific">Candidatus Methylomirabilis lanthanidiphila</name>
    <dbReference type="NCBI Taxonomy" id="2211376"/>
    <lineage>
        <taxon>Bacteria</taxon>
        <taxon>Candidatus Methylomirabilota</taxon>
        <taxon>Candidatus Methylomirabilia</taxon>
        <taxon>Candidatus Methylomirabilales</taxon>
        <taxon>Candidatus Methylomirabilaceae</taxon>
        <taxon>Candidatus Methylomirabilis</taxon>
    </lineage>
</organism>
<feature type="binding site" evidence="8">
    <location>
        <position position="144"/>
    </location>
    <ligand>
        <name>GTP</name>
        <dbReference type="ChEBI" id="CHEBI:37565"/>
    </ligand>
</feature>
<feature type="region of interest" description="Disordered" evidence="11">
    <location>
        <begin position="373"/>
        <end position="392"/>
    </location>
</feature>
<feature type="domain" description="Tubulin/FtsZ 2-layer sandwich" evidence="13">
    <location>
        <begin position="208"/>
        <end position="326"/>
    </location>
</feature>
<dbReference type="PROSITE" id="PS01135">
    <property type="entry name" value="FTSZ_2"/>
    <property type="match status" value="1"/>
</dbReference>
<dbReference type="InterPro" id="IPR045061">
    <property type="entry name" value="FtsZ/CetZ"/>
</dbReference>
<dbReference type="GO" id="GO:0003924">
    <property type="term" value="F:GTPase activity"/>
    <property type="evidence" value="ECO:0007669"/>
    <property type="project" value="UniProtKB-UniRule"/>
</dbReference>
<evidence type="ECO:0000256" key="6">
    <source>
        <dbReference type="ARBA" id="ARBA00023210"/>
    </source>
</evidence>
<evidence type="ECO:0000313" key="14">
    <source>
        <dbReference type="EMBL" id="VUZ84149.1"/>
    </source>
</evidence>
<feature type="binding site" evidence="8">
    <location>
        <begin position="109"/>
        <end position="111"/>
    </location>
    <ligand>
        <name>GTP</name>
        <dbReference type="ChEBI" id="CHEBI:37565"/>
    </ligand>
</feature>
<dbReference type="GO" id="GO:0005737">
    <property type="term" value="C:cytoplasm"/>
    <property type="evidence" value="ECO:0007669"/>
    <property type="project" value="UniProtKB-SubCell"/>
</dbReference>
<keyword evidence="2 8" id="KW-0963">Cytoplasm</keyword>
<dbReference type="InterPro" id="IPR024757">
    <property type="entry name" value="FtsZ_C"/>
</dbReference>
<keyword evidence="15" id="KW-1185">Reference proteome</keyword>
<evidence type="ECO:0000256" key="8">
    <source>
        <dbReference type="HAMAP-Rule" id="MF_00909"/>
    </source>
</evidence>
<dbReference type="HAMAP" id="MF_00909">
    <property type="entry name" value="FtsZ"/>
    <property type="match status" value="1"/>
</dbReference>
<dbReference type="SUPFAM" id="SSF55307">
    <property type="entry name" value="Tubulin C-terminal domain-like"/>
    <property type="match status" value="1"/>
</dbReference>
<evidence type="ECO:0000313" key="15">
    <source>
        <dbReference type="Proteomes" id="UP000334340"/>
    </source>
</evidence>
<comment type="subunit">
    <text evidence="8">Homodimer. Polymerizes to form a dynamic ring structure in a strictly GTP-dependent manner. Interacts directly with several other division proteins.</text>
</comment>
<gene>
    <name evidence="8" type="primary">ftsZ</name>
    <name evidence="14" type="ORF">MELA_00515</name>
</gene>
<evidence type="ECO:0000256" key="4">
    <source>
        <dbReference type="ARBA" id="ARBA00022741"/>
    </source>
</evidence>
<dbReference type="NCBIfam" id="TIGR00065">
    <property type="entry name" value="ftsZ"/>
    <property type="match status" value="1"/>
</dbReference>
<dbReference type="PRINTS" id="PR00423">
    <property type="entry name" value="CELLDVISFTSZ"/>
</dbReference>
<dbReference type="Pfam" id="PF00091">
    <property type="entry name" value="Tubulin"/>
    <property type="match status" value="1"/>
</dbReference>
<dbReference type="Proteomes" id="UP000334340">
    <property type="component" value="Unassembled WGS sequence"/>
</dbReference>
<dbReference type="PANTHER" id="PTHR30314">
    <property type="entry name" value="CELL DIVISION PROTEIN FTSZ-RELATED"/>
    <property type="match status" value="1"/>
</dbReference>
<dbReference type="EMBL" id="CABIKM010000006">
    <property type="protein sequence ID" value="VUZ84149.1"/>
    <property type="molecule type" value="Genomic_DNA"/>
</dbReference>
<dbReference type="InterPro" id="IPR036525">
    <property type="entry name" value="Tubulin/FtsZ_GTPase_sf"/>
</dbReference>
<dbReference type="CDD" id="cd02201">
    <property type="entry name" value="FtsZ_type1"/>
    <property type="match status" value="1"/>
</dbReference>
<keyword evidence="7 8" id="KW-0131">Cell cycle</keyword>
<dbReference type="InterPro" id="IPR018316">
    <property type="entry name" value="Tubulin/FtsZ_2-layer-sand-dom"/>
</dbReference>
<dbReference type="GO" id="GO:0005525">
    <property type="term" value="F:GTP binding"/>
    <property type="evidence" value="ECO:0007669"/>
    <property type="project" value="UniProtKB-UniRule"/>
</dbReference>
<keyword evidence="3 8" id="KW-0132">Cell division</keyword>
<dbReference type="GO" id="GO:0032153">
    <property type="term" value="C:cell division site"/>
    <property type="evidence" value="ECO:0007669"/>
    <property type="project" value="UniProtKB-UniRule"/>
</dbReference>
<proteinExistence type="inferred from homology"/>
<dbReference type="GO" id="GO:0000917">
    <property type="term" value="P:division septum assembly"/>
    <property type="evidence" value="ECO:0007669"/>
    <property type="project" value="UniProtKB-KW"/>
</dbReference>
<dbReference type="InterPro" id="IPR008280">
    <property type="entry name" value="Tub_FtsZ_C"/>
</dbReference>
<keyword evidence="6 8" id="KW-0717">Septation</keyword>